<keyword evidence="13" id="KW-0239">DNA-directed DNA polymerase</keyword>
<evidence type="ECO:0000256" key="15">
    <source>
        <dbReference type="ARBA" id="ARBA00023172"/>
    </source>
</evidence>
<keyword evidence="17" id="KW-0175">Coiled coil</keyword>
<dbReference type="InterPro" id="IPR013103">
    <property type="entry name" value="RVT_2"/>
</dbReference>
<dbReference type="SUPFAM" id="SSF53098">
    <property type="entry name" value="Ribonuclease H-like"/>
    <property type="match status" value="1"/>
</dbReference>
<feature type="region of interest" description="Disordered" evidence="18">
    <location>
        <begin position="2320"/>
        <end position="2368"/>
    </location>
</feature>
<feature type="region of interest" description="Disordered" evidence="18">
    <location>
        <begin position="1814"/>
        <end position="1847"/>
    </location>
</feature>
<keyword evidence="8" id="KW-0378">Hydrolase</keyword>
<dbReference type="InterPro" id="IPR039537">
    <property type="entry name" value="Retrotran_Ty1/copia-like"/>
</dbReference>
<evidence type="ECO:0000256" key="18">
    <source>
        <dbReference type="SAM" id="MobiDB-lite"/>
    </source>
</evidence>
<dbReference type="GO" id="GO:0004519">
    <property type="term" value="F:endonuclease activity"/>
    <property type="evidence" value="ECO:0007669"/>
    <property type="project" value="UniProtKB-KW"/>
</dbReference>
<keyword evidence="3" id="KW-0645">Protease</keyword>
<keyword evidence="6" id="KW-0547">Nucleotide-binding</keyword>
<evidence type="ECO:0000256" key="7">
    <source>
        <dbReference type="ARBA" id="ARBA00022759"/>
    </source>
</evidence>
<feature type="region of interest" description="Disordered" evidence="18">
    <location>
        <begin position="1"/>
        <end position="21"/>
    </location>
</feature>
<feature type="compositionally biased region" description="Basic and acidic residues" evidence="18">
    <location>
        <begin position="1814"/>
        <end position="1839"/>
    </location>
</feature>
<dbReference type="GO" id="GO:0006508">
    <property type="term" value="P:proteolysis"/>
    <property type="evidence" value="ECO:0007669"/>
    <property type="project" value="UniProtKB-KW"/>
</dbReference>
<dbReference type="GO" id="GO:0015074">
    <property type="term" value="P:DNA integration"/>
    <property type="evidence" value="ECO:0007669"/>
    <property type="project" value="UniProtKB-KW"/>
</dbReference>
<feature type="compositionally biased region" description="Polar residues" evidence="18">
    <location>
        <begin position="2197"/>
        <end position="2208"/>
    </location>
</feature>
<dbReference type="InterPro" id="IPR054722">
    <property type="entry name" value="PolX-like_BBD"/>
</dbReference>
<feature type="region of interest" description="Disordered" evidence="18">
    <location>
        <begin position="3152"/>
        <end position="3212"/>
    </location>
</feature>
<dbReference type="GO" id="GO:0006310">
    <property type="term" value="P:DNA recombination"/>
    <property type="evidence" value="ECO:0007669"/>
    <property type="project" value="UniProtKB-KW"/>
</dbReference>
<dbReference type="InterPro" id="IPR057670">
    <property type="entry name" value="SH3_retrovirus"/>
</dbReference>
<feature type="compositionally biased region" description="Acidic residues" evidence="18">
    <location>
        <begin position="2320"/>
        <end position="2336"/>
    </location>
</feature>
<name>A0A6L2LN04_TANCI</name>
<accession>A0A6L2LN04</accession>
<evidence type="ECO:0000256" key="12">
    <source>
        <dbReference type="ARBA" id="ARBA00022918"/>
    </source>
</evidence>
<dbReference type="GO" id="GO:0008233">
    <property type="term" value="F:peptidase activity"/>
    <property type="evidence" value="ECO:0007669"/>
    <property type="project" value="UniProtKB-KW"/>
</dbReference>
<proteinExistence type="predicted"/>
<dbReference type="GO" id="GO:0003676">
    <property type="term" value="F:nucleic acid binding"/>
    <property type="evidence" value="ECO:0007669"/>
    <property type="project" value="InterPro"/>
</dbReference>
<dbReference type="Pfam" id="PF13976">
    <property type="entry name" value="gag_pre-integrs"/>
    <property type="match status" value="2"/>
</dbReference>
<evidence type="ECO:0000256" key="3">
    <source>
        <dbReference type="ARBA" id="ARBA00022670"/>
    </source>
</evidence>
<dbReference type="PROSITE" id="PS50994">
    <property type="entry name" value="INTEGRASE"/>
    <property type="match status" value="1"/>
</dbReference>
<evidence type="ECO:0000256" key="17">
    <source>
        <dbReference type="SAM" id="Coils"/>
    </source>
</evidence>
<protein>
    <recommendedName>
        <fullName evidence="19">Integrase catalytic domain-containing protein</fullName>
    </recommendedName>
</protein>
<keyword evidence="13" id="KW-0808">Transferase</keyword>
<evidence type="ECO:0000259" key="19">
    <source>
        <dbReference type="PROSITE" id="PS50994"/>
    </source>
</evidence>
<dbReference type="PANTHER" id="PTHR42648">
    <property type="entry name" value="TRANSPOSASE, PUTATIVE-RELATED"/>
    <property type="match status" value="1"/>
</dbReference>
<dbReference type="InterPro" id="IPR012337">
    <property type="entry name" value="RNaseH-like_sf"/>
</dbReference>
<evidence type="ECO:0000256" key="1">
    <source>
        <dbReference type="ARBA" id="ARBA00002180"/>
    </source>
</evidence>
<organism evidence="20">
    <name type="scientific">Tanacetum cinerariifolium</name>
    <name type="common">Dalmatian daisy</name>
    <name type="synonym">Chrysanthemum cinerariifolium</name>
    <dbReference type="NCBI Taxonomy" id="118510"/>
    <lineage>
        <taxon>Eukaryota</taxon>
        <taxon>Viridiplantae</taxon>
        <taxon>Streptophyta</taxon>
        <taxon>Embryophyta</taxon>
        <taxon>Tracheophyta</taxon>
        <taxon>Spermatophyta</taxon>
        <taxon>Magnoliopsida</taxon>
        <taxon>eudicotyledons</taxon>
        <taxon>Gunneridae</taxon>
        <taxon>Pentapetalae</taxon>
        <taxon>asterids</taxon>
        <taxon>campanulids</taxon>
        <taxon>Asterales</taxon>
        <taxon>Asteraceae</taxon>
        <taxon>Asteroideae</taxon>
        <taxon>Anthemideae</taxon>
        <taxon>Anthemidinae</taxon>
        <taxon>Tanacetum</taxon>
    </lineage>
</organism>
<keyword evidence="15" id="KW-0233">DNA recombination</keyword>
<feature type="region of interest" description="Disordered" evidence="18">
    <location>
        <begin position="2181"/>
        <end position="2208"/>
    </location>
</feature>
<reference evidence="20" key="1">
    <citation type="journal article" date="2019" name="Sci. Rep.">
        <title>Draft genome of Tanacetum cinerariifolium, the natural source of mosquito coil.</title>
        <authorList>
            <person name="Yamashiro T."/>
            <person name="Shiraishi A."/>
            <person name="Satake H."/>
            <person name="Nakayama K."/>
        </authorList>
    </citation>
    <scope>NUCLEOTIDE SEQUENCE</scope>
</reference>
<dbReference type="GO" id="GO:0005524">
    <property type="term" value="F:ATP binding"/>
    <property type="evidence" value="ECO:0007669"/>
    <property type="project" value="UniProtKB-KW"/>
</dbReference>
<evidence type="ECO:0000256" key="14">
    <source>
        <dbReference type="ARBA" id="ARBA00023113"/>
    </source>
</evidence>
<dbReference type="InterPro" id="IPR025724">
    <property type="entry name" value="GAG-pre-integrase_dom"/>
</dbReference>
<feature type="compositionally biased region" description="Basic and acidic residues" evidence="18">
    <location>
        <begin position="3175"/>
        <end position="3204"/>
    </location>
</feature>
<evidence type="ECO:0000313" key="20">
    <source>
        <dbReference type="EMBL" id="GEU61555.1"/>
    </source>
</evidence>
<dbReference type="Pfam" id="PF25597">
    <property type="entry name" value="SH3_retrovirus"/>
    <property type="match status" value="1"/>
</dbReference>
<evidence type="ECO:0000256" key="16">
    <source>
        <dbReference type="ARBA" id="ARBA00023268"/>
    </source>
</evidence>
<evidence type="ECO:0000256" key="6">
    <source>
        <dbReference type="ARBA" id="ARBA00022741"/>
    </source>
</evidence>
<keyword evidence="2" id="KW-1188">Viral release from host cell</keyword>
<dbReference type="EMBL" id="BKCJ010004525">
    <property type="protein sequence ID" value="GEU61555.1"/>
    <property type="molecule type" value="Genomic_DNA"/>
</dbReference>
<evidence type="ECO:0000256" key="10">
    <source>
        <dbReference type="ARBA" id="ARBA00022842"/>
    </source>
</evidence>
<keyword evidence="11" id="KW-0229">DNA integration</keyword>
<keyword evidence="16" id="KW-0511">Multifunctional enzyme</keyword>
<keyword evidence="10" id="KW-0460">Magnesium</keyword>
<keyword evidence="12" id="KW-0695">RNA-directed DNA polymerase</keyword>
<evidence type="ECO:0000256" key="4">
    <source>
        <dbReference type="ARBA" id="ARBA00022722"/>
    </source>
</evidence>
<feature type="compositionally biased region" description="Basic and acidic residues" evidence="18">
    <location>
        <begin position="2186"/>
        <end position="2196"/>
    </location>
</feature>
<feature type="domain" description="Integrase catalytic" evidence="19">
    <location>
        <begin position="920"/>
        <end position="987"/>
    </location>
</feature>
<evidence type="ECO:0000256" key="13">
    <source>
        <dbReference type="ARBA" id="ARBA00022932"/>
    </source>
</evidence>
<feature type="compositionally biased region" description="Pro residues" evidence="18">
    <location>
        <begin position="2338"/>
        <end position="2361"/>
    </location>
</feature>
<keyword evidence="7" id="KW-0255">Endonuclease</keyword>
<evidence type="ECO:0000256" key="2">
    <source>
        <dbReference type="ARBA" id="ARBA00022612"/>
    </source>
</evidence>
<dbReference type="Pfam" id="PF22936">
    <property type="entry name" value="Pol_BBD"/>
    <property type="match status" value="2"/>
</dbReference>
<dbReference type="Gene3D" id="3.30.420.10">
    <property type="entry name" value="Ribonuclease H-like superfamily/Ribonuclease H"/>
    <property type="match status" value="1"/>
</dbReference>
<evidence type="ECO:0000256" key="9">
    <source>
        <dbReference type="ARBA" id="ARBA00022840"/>
    </source>
</evidence>
<keyword evidence="9" id="KW-0067">ATP-binding</keyword>
<feature type="compositionally biased region" description="Basic and acidic residues" evidence="18">
    <location>
        <begin position="3091"/>
        <end position="3111"/>
    </location>
</feature>
<evidence type="ECO:0000256" key="8">
    <source>
        <dbReference type="ARBA" id="ARBA00022801"/>
    </source>
</evidence>
<dbReference type="GO" id="GO:0003964">
    <property type="term" value="F:RNA-directed DNA polymerase activity"/>
    <property type="evidence" value="ECO:0007669"/>
    <property type="project" value="UniProtKB-KW"/>
</dbReference>
<dbReference type="GO" id="GO:0003887">
    <property type="term" value="F:DNA-directed DNA polymerase activity"/>
    <property type="evidence" value="ECO:0007669"/>
    <property type="project" value="UniProtKB-KW"/>
</dbReference>
<comment type="function">
    <text evidence="1">The aspartyl protease (PR) mediates the proteolytic cleavages of the Gag and Gag-Pol polyproteins after assembly of the VLP.</text>
</comment>
<feature type="coiled-coil region" evidence="17">
    <location>
        <begin position="615"/>
        <end position="649"/>
    </location>
</feature>
<sequence length="3410" mass="386397">MANLSEDIQCAGSDTRPPMLDRTDFASWQQRIRFYCREKENGVNILKSIDEGPFQMGMFRETLAEGEEGAFHLGPERPRVYSDLSPEEKDRYNSDIRATNILVQGLPNDIYTLINHTIMQRTYGINAKMLLEGLELTKEDRESQLYNDFEHFRQHKGETIHDYYVRFTKLINDMYNIKMTMSRMQLNSKFVNNMLLEWGRFVTAVRLNRGLRDSNYDQLYAYLKQHEAHANANKIMLDRFTQHTVDPLALMSNVSHQQYYLQSSITSPFTSVQPHFANNTQLDSGPSPTDNLIENLTNTLSLLTQSYKTYIPQTNNQLRTSSNTGNQATVQDGKVVAQNVQGQQTRGSGNNVQGVGTTGYGGAHNRVRNANLGQARQINCYNYNSIGHIASNYTHPKRPHNSEYFKDKMLLIQAQENRVALDEDQLLFIVADDCDAFDSDVDEAPTTQTMFMVNLSSADPVYDEAGQSYDSDILSEEQVELYERRAKFELTEREQKIDGQLRIVITDRNIKKENLKKELHSVKMQLNSTINHNKSMVEEVTSLKKDFKQKENKYLEEFLDMKALKEKPALYNGHEIIKTNHVSAIVHNSEETIEIAEITRKKINDKMKDPEFSRFSDMHEALNAAQKRIAKLKSENSNLQNKIQNDDHDVMIKENHKSNFVTMPTVKLKVLVPGMYVIDVESIPPHNRNNREVHLDYLKHLNESVATLCEIVEEARVEKPLDRSLASACRYIKHSQELVEYVVQIVLWYLDSGCSKHMTGDRSRLMNFMKKFIGTVRFRNDHFGAIMGYRDYVIGDSVISRVYYVEGLGHNLFSVRQFYDSDLKVAFRKHSSYVRDTNGVELIKGSRGFNLCTISVKDMPKSSPICLLSKASKNKSWLWHRCLNHLNFGTMNDLAKKDLVRGLPRLKFEKDHLCLACQLVSRTSQQNGVVERQNRTLVKAAKTMLIFSKAPMFLWAEAVATACYTQNRSLIHTRHNKTPYELVHDKKHDLTFFKSLMLFVTLPMTTKILENYNQQLTCFSCSSSSSSSQFSQYTFLYSIDQDAPSPGHSPSSSAIQSTNSQQGVVAESTIMEDNLLAPIDNDPFVNVFTLEPSYEASSGDAPQAGYDTLSRFLLDNKFSKGAVDPTMDSCDPVDTPMVDRLKLDENPLRILVDQTRFCSMVSSLMYLTASRPDLVFVVCMCTKYPTSPTKKHLEALKRVFRYLRGTINWGLCYSKDTTMALTAFADADHAVCQDTRRSYDNQVFNSAVIDCDELISSESDVSIPTSPMHDRYKSGEGYHVVPPPYTRTFMPPKPDLVFHDAPTASEIVPTILTVELYTTKPNKDLSQSNRPSAPIIEDWVFDSDEESEVEHSTPAKNLRKDISKFRGHRHSWNRKACFVCKSLTHLIKDCDYYEKKMVQKPVRNHAMRENIQSYARITHPHPHRHVVPTTVLTRSRLVLLTAARPVTTAVPQTKVQHHRPTKYGFSKAYSPIRRPINLKPTPKTSNFHQKLLLLRLPSYGLGPQKTLAFLFDVHGNLQHALKDKGVIDSGCSRHMTGNISYLSNFEEINGGCVAFGGNKKGGKITRKGKIRTGKLDFDDVYFVKELKFNIFSVSHMYDKKNSFLFTNTKCIILSSDFKLPDKNHVLLRVPKENNMYNVDLKNIVPSGDLTCLFAKATLDKSNLWHRRLGHINFKTMNKLVKGNLVRGLPSKVSGNNHTCVACKKGKQHRASYPLEKFDRKANEGFLVGYSVSSKAFIVFNSRTRIVQETLHINFLENQPNVAWSGPTWLFDIDTLNQSINYQPDVIGNQPNSTTRIQENLNADAAAFEVKEPECEVHVSPRSSDNTKKHDEKTNREAKGKSPMKLSTGVRDLSDDFEEFSNNITNEVNFATTQVTTIGPNSTNSTNTFSAAGPSNTAVNMPALEDITFSYDEVDVGAEADFSNLETNITISHIPTTRVYKDHPVTQIIGDIFLAPQTRSMTRMVKEQEPKRVHQALKDPSWIEAMQEKLLQFKMKKVWVLVDLPKGKRAIGSKWVFRNKKDERGIVIRNKAQLVAQGHTQEERIDYEEVFAPVARIEAIRLFLAYASFMGFMVYQMDVKSAFLYGTIKEEVHVCQPPGFEEPDYPDKVYKVFKALYGLHQAPRAWYETLANYLLENGFQREILIRPCSSRSKKKKDGIFISQDKYIAEILRKFGLTNGKSASTPIDTEKPLLKDPDGQTTTGKETSNPIMADSLPKTILLTFIHEISLNVSPFKFSLIYLVVTSVIVRNVDSPSKFYMYPRFLQLIINAQIADLSSHNTKYISPALTQKVFANMRRVGKGFSRVDTPLFDGMLVPQQAQDVEDTAEDKDDANEDSAEPTPPSPTPATPPSPPQPEHIPSSPPAKTTQSLPLLQQPSHNVGISMTLLNQLLETSQAKGQEVRKEETVQIFKVKAIEEGGIAELDADEDVTFEEVNAEVTKDANVQGRLEESQVKVYHVDLEHVVKVLSMQETNKAEPAEVEEVIEVVTAAKLMIKVVTTTTTPIAAAPVPKASAPRRSRGVIIQHPEEAAATLVIMQSEDEAFARELEAELNANINWNDVVDQARKNMMVYLKNMAGFKMDFFRGMTYTEIRPIFEKHYNLNYFFLERVEEEVTGQEEEEVILNGDSPIPTRVVDGVVQPIAPTTAEQRLSKKNELKALGTLLMDLPDKHQLKFNIYKDAKSLMEAIEKRFGGNKETKKMQKSLLKQHYKNFTGSNNDDLKQIDADDLEEIDLKWQIAMLTMRARSYDWSFQADEEPTNYALMAFNSSSSSSSDNDLFGRGGLIILLHGDLINPLHSGLINTPHSDKMAYENVPAPTPTRSDDQILPFAAWVPIGKRNFVLDLHKKQKNLIFQIFVDILQNTNFFRRFTTSASITPIDQAHQFVSPPLGDAIMDFVNQLGYTEEEFVQAIQTFLTDKANLGMSPTKKGMKDKPHRSTSPFHLAEEDLRLGNLKFIPKDEVDEVFGMPIPNELISNNIRNAPYYNAYLEMVTKHEQKVAAKKEGKKKTASAKQPKSMPAIEKLSKLAPAPKLKATKERPSKASTAKPPKPKPAKEKSTKTTPPQKSGKGKITEVCKVKSPFQLVDEPDEEPAQSEHEPELKHHGEGDKDDMKCAIHMSLESFQTPTIEASSTEPSTQAQDNTFANIVRDLPSPADAETCAASEKTNNGGDTEILQINKEKGKDVDKQVNLKEKTDKLDKGQARSDPEDPISSTETLSSMKNLKDAYAIGDQFINDKSIKDVSEKPMWKQKWSLCDNNNYNNRFLITHLEILDLRELPEADMKEILHQHMFKTGTYRSLPEHVALYEGLEASMEQANRDELLTETDKSRDERLVTPKPLCVIPASHIPNVVNNWAKVLATTYQALTENSLLKKTRDMRTFMYCKGSGQALLISKMKATRYLDFGLELLIPEQM</sequence>
<comment type="caution">
    <text evidence="20">The sequence shown here is derived from an EMBL/GenBank/DDBJ whole genome shotgun (WGS) entry which is preliminary data.</text>
</comment>
<evidence type="ECO:0000256" key="5">
    <source>
        <dbReference type="ARBA" id="ARBA00022723"/>
    </source>
</evidence>
<keyword evidence="4" id="KW-0540">Nuclease</keyword>
<dbReference type="InterPro" id="IPR001584">
    <property type="entry name" value="Integrase_cat-core"/>
</dbReference>
<dbReference type="PANTHER" id="PTHR42648:SF11">
    <property type="entry name" value="TRANSPOSON TY4-P GAG-POL POLYPROTEIN"/>
    <property type="match status" value="1"/>
</dbReference>
<dbReference type="GO" id="GO:0046872">
    <property type="term" value="F:metal ion binding"/>
    <property type="evidence" value="ECO:0007669"/>
    <property type="project" value="UniProtKB-KW"/>
</dbReference>
<gene>
    <name evidence="20" type="ORF">Tci_033533</name>
</gene>
<keyword evidence="14" id="KW-0917">Virion maturation</keyword>
<keyword evidence="13" id="KW-0548">Nucleotidyltransferase</keyword>
<feature type="region of interest" description="Disordered" evidence="18">
    <location>
        <begin position="2996"/>
        <end position="3112"/>
    </location>
</feature>
<evidence type="ECO:0000256" key="11">
    <source>
        <dbReference type="ARBA" id="ARBA00022908"/>
    </source>
</evidence>
<keyword evidence="5" id="KW-0479">Metal-binding</keyword>
<dbReference type="Pfam" id="PF07727">
    <property type="entry name" value="RVT_2"/>
    <property type="match status" value="1"/>
</dbReference>
<dbReference type="InterPro" id="IPR036397">
    <property type="entry name" value="RNaseH_sf"/>
</dbReference>